<dbReference type="InterPro" id="IPR038972">
    <property type="entry name" value="YiaA-like"/>
</dbReference>
<dbReference type="EMBL" id="JAGEOK010000013">
    <property type="protein sequence ID" value="MBO2440200.1"/>
    <property type="molecule type" value="Genomic_DNA"/>
</dbReference>
<name>A0ABS3R1S9_9ACTN</name>
<feature type="transmembrane region" description="Helical" evidence="1">
    <location>
        <begin position="42"/>
        <end position="62"/>
    </location>
</feature>
<feature type="transmembrane region" description="Helical" evidence="1">
    <location>
        <begin position="12"/>
        <end position="36"/>
    </location>
</feature>
<accession>A0ABS3R1S9</accession>
<feature type="domain" description="YiaAB two helix" evidence="2">
    <location>
        <begin position="15"/>
        <end position="67"/>
    </location>
</feature>
<sequence length="98" mass="10388">MTNSTPPAQAGSTAFFVQAAISFVVSSVAVAAGVLYLPVSAWVRAFLALGLLYVITSTFTLAKCVRDRQESQAVTSRVDQARLDKLLAEHDPFATPSA</sequence>
<proteinExistence type="predicted"/>
<dbReference type="PANTHER" id="PTHR37290:SF1">
    <property type="entry name" value="INNER MEMBRANE PROTEIN YIAA"/>
    <property type="match status" value="1"/>
</dbReference>
<organism evidence="3 4">
    <name type="scientific">Actinomadura nitritigenes</name>
    <dbReference type="NCBI Taxonomy" id="134602"/>
    <lineage>
        <taxon>Bacteria</taxon>
        <taxon>Bacillati</taxon>
        <taxon>Actinomycetota</taxon>
        <taxon>Actinomycetes</taxon>
        <taxon>Streptosporangiales</taxon>
        <taxon>Thermomonosporaceae</taxon>
        <taxon>Actinomadura</taxon>
    </lineage>
</organism>
<evidence type="ECO:0000313" key="3">
    <source>
        <dbReference type="EMBL" id="MBO2440200.1"/>
    </source>
</evidence>
<dbReference type="Proteomes" id="UP000666915">
    <property type="component" value="Unassembled WGS sequence"/>
</dbReference>
<evidence type="ECO:0000313" key="4">
    <source>
        <dbReference type="Proteomes" id="UP000666915"/>
    </source>
</evidence>
<dbReference type="InterPro" id="IPR008024">
    <property type="entry name" value="YiaAB"/>
</dbReference>
<dbReference type="RefSeq" id="WP_208268560.1">
    <property type="nucleotide sequence ID" value="NZ_BAAAGM010000064.1"/>
</dbReference>
<keyword evidence="1" id="KW-0472">Membrane</keyword>
<comment type="caution">
    <text evidence="3">The sequence shown here is derived from an EMBL/GenBank/DDBJ whole genome shotgun (WGS) entry which is preliminary data.</text>
</comment>
<keyword evidence="1" id="KW-1133">Transmembrane helix</keyword>
<evidence type="ECO:0000259" key="2">
    <source>
        <dbReference type="Pfam" id="PF05360"/>
    </source>
</evidence>
<reference evidence="3 4" key="1">
    <citation type="submission" date="2021-03" db="EMBL/GenBank/DDBJ databases">
        <authorList>
            <person name="Kanchanasin P."/>
            <person name="Saeng-In P."/>
            <person name="Phongsopitanun W."/>
            <person name="Yuki M."/>
            <person name="Kudo T."/>
            <person name="Ohkuma M."/>
            <person name="Tanasupawat S."/>
        </authorList>
    </citation>
    <scope>NUCLEOTIDE SEQUENCE [LARGE SCALE GENOMIC DNA]</scope>
    <source>
        <strain evidence="3 4">L46</strain>
    </source>
</reference>
<dbReference type="Pfam" id="PF05360">
    <property type="entry name" value="YiaAB"/>
    <property type="match status" value="1"/>
</dbReference>
<keyword evidence="1" id="KW-0812">Transmembrane</keyword>
<keyword evidence="4" id="KW-1185">Reference proteome</keyword>
<dbReference type="PANTHER" id="PTHR37290">
    <property type="entry name" value="INNER MEMBRANE PROTEIN YIAA-RELATED"/>
    <property type="match status" value="1"/>
</dbReference>
<gene>
    <name evidence="3" type="ORF">J4557_21975</name>
</gene>
<evidence type="ECO:0000256" key="1">
    <source>
        <dbReference type="SAM" id="Phobius"/>
    </source>
</evidence>
<protein>
    <recommendedName>
        <fullName evidence="2">YiaAB two helix domain-containing protein</fullName>
    </recommendedName>
</protein>